<dbReference type="EMBL" id="CP085044">
    <property type="protein sequence ID" value="UZF17686.1"/>
    <property type="molecule type" value="Genomic_DNA"/>
</dbReference>
<keyword evidence="4" id="KW-0614">Plasmid</keyword>
<accession>A0A0S4WK78</accession>
<sequence>MITESRKAAPSKGASLLPPPKNLGSTDRMETRACHQRAATQAPVFFSEFATEQPAPSMVETLHQSKQDYYAVRHAGKHGRDLFTDKPIAGDDSRIGAQKTSPQLSTQSSGTRAIRGFAATASIDQARGEYIARLHPHVTNMLGDEGGVVHLVRPSRDPYVADSTLNSRT</sequence>
<geneLocation type="plasmid" evidence="4">
    <name>p1</name>
</geneLocation>
<feature type="region of interest" description="Disordered" evidence="1">
    <location>
        <begin position="1"/>
        <end position="31"/>
    </location>
</feature>
<dbReference type="AlphaFoldDB" id="A0A0S4WK78"/>
<evidence type="ECO:0000313" key="4">
    <source>
        <dbReference type="EMBL" id="UZF17686.1"/>
    </source>
</evidence>
<evidence type="ECO:0000256" key="1">
    <source>
        <dbReference type="SAM" id="MobiDB-lite"/>
    </source>
</evidence>
<feature type="region of interest" description="Disordered" evidence="1">
    <location>
        <begin position="89"/>
        <end position="110"/>
    </location>
</feature>
<reference evidence="2" key="1">
    <citation type="submission" date="2015-10" db="EMBL/GenBank/DDBJ databases">
        <authorList>
            <person name="Gilbert D.G."/>
        </authorList>
    </citation>
    <scope>NUCLEOTIDE SEQUENCE</scope>
    <source>
        <strain evidence="2">Phyl III-seqv23</strain>
    </source>
</reference>
<feature type="compositionally biased region" description="Polar residues" evidence="1">
    <location>
        <begin position="98"/>
        <end position="110"/>
    </location>
</feature>
<evidence type="ECO:0000313" key="2">
    <source>
        <dbReference type="EMBL" id="CUV47168.1"/>
    </source>
</evidence>
<dbReference type="EMBL" id="LN899820">
    <property type="protein sequence ID" value="CUV54563.1"/>
    <property type="molecule type" value="Genomic_DNA"/>
</dbReference>
<organism evidence="2">
    <name type="scientific">Ralstonia solanacearum</name>
    <name type="common">Pseudomonas solanacearum</name>
    <dbReference type="NCBI Taxonomy" id="305"/>
    <lineage>
        <taxon>Bacteria</taxon>
        <taxon>Pseudomonadati</taxon>
        <taxon>Pseudomonadota</taxon>
        <taxon>Betaproteobacteria</taxon>
        <taxon>Burkholderiales</taxon>
        <taxon>Burkholderiaceae</taxon>
        <taxon>Ralstonia</taxon>
        <taxon>Ralstonia solanacearum species complex</taxon>
    </lineage>
</organism>
<evidence type="ECO:0000313" key="3">
    <source>
        <dbReference type="EMBL" id="CUV54563.1"/>
    </source>
</evidence>
<gene>
    <name evidence="4" type="ORF">LH706_19240</name>
    <name evidence="3" type="ORF">RUN215_v1_370014</name>
    <name evidence="2" type="ORF">TO10_v1_870015</name>
</gene>
<proteinExistence type="predicted"/>
<dbReference type="EMBL" id="LN899827">
    <property type="protein sequence ID" value="CUV47168.1"/>
    <property type="molecule type" value="Genomic_DNA"/>
</dbReference>
<reference evidence="4" key="2">
    <citation type="submission" date="2021-10" db="EMBL/GenBank/DDBJ databases">
        <title>Complete genome sequences of five Ralstonia solancearum strains isolated from sunflower.</title>
        <authorList>
            <person name="She X."/>
            <person name="He Z."/>
        </authorList>
    </citation>
    <scope>NUCLEOTIDE SEQUENCE</scope>
    <source>
        <strain evidence="4">RS638</strain>
        <plasmid evidence="4">p1</plasmid>
    </source>
</reference>
<name>A0A0S4WK78_RALSL</name>
<protein>
    <submittedName>
        <fullName evidence="2">Uncharacterized protein</fullName>
    </submittedName>
</protein>